<evidence type="ECO:0000313" key="3">
    <source>
        <dbReference type="Proteomes" id="UP000824890"/>
    </source>
</evidence>
<dbReference type="EMBL" id="HG994373">
    <property type="protein sequence ID" value="CAF1751686.1"/>
    <property type="molecule type" value="Genomic_DNA"/>
</dbReference>
<proteinExistence type="predicted"/>
<dbReference type="Proteomes" id="UP000824890">
    <property type="component" value="Unassembled WGS sequence"/>
</dbReference>
<reference evidence="1" key="1">
    <citation type="submission" date="2021-01" db="EMBL/GenBank/DDBJ databases">
        <authorList>
            <consortium name="Genoscope - CEA"/>
            <person name="William W."/>
        </authorList>
    </citation>
    <scope>NUCLEOTIDE SEQUENCE</scope>
</reference>
<evidence type="ECO:0000313" key="2">
    <source>
        <dbReference type="EMBL" id="KAH0859070.1"/>
    </source>
</evidence>
<dbReference type="Proteomes" id="UP001295469">
    <property type="component" value="Chromosome C09"/>
</dbReference>
<evidence type="ECO:0000313" key="1">
    <source>
        <dbReference type="EMBL" id="CAF1751686.1"/>
    </source>
</evidence>
<organism evidence="1">
    <name type="scientific">Brassica napus</name>
    <name type="common">Rape</name>
    <dbReference type="NCBI Taxonomy" id="3708"/>
    <lineage>
        <taxon>Eukaryota</taxon>
        <taxon>Viridiplantae</taxon>
        <taxon>Streptophyta</taxon>
        <taxon>Embryophyta</taxon>
        <taxon>Tracheophyta</taxon>
        <taxon>Spermatophyta</taxon>
        <taxon>Magnoliopsida</taxon>
        <taxon>eudicotyledons</taxon>
        <taxon>Gunneridae</taxon>
        <taxon>Pentapetalae</taxon>
        <taxon>rosids</taxon>
        <taxon>malvids</taxon>
        <taxon>Brassicales</taxon>
        <taxon>Brassicaceae</taxon>
        <taxon>Brassiceae</taxon>
        <taxon>Brassica</taxon>
    </lineage>
</organism>
<name>A0A816IYA3_BRANA</name>
<reference evidence="2 3" key="2">
    <citation type="submission" date="2021-05" db="EMBL/GenBank/DDBJ databases">
        <title>Genome Assembly of Synthetic Allotetraploid Brassica napus Reveals Homoeologous Exchanges between Subgenomes.</title>
        <authorList>
            <person name="Davis J.T."/>
        </authorList>
    </citation>
    <scope>NUCLEOTIDE SEQUENCE [LARGE SCALE GENOMIC DNA]</scope>
    <source>
        <strain evidence="3">cv. Da-Ae</strain>
        <tissue evidence="2">Seedling</tissue>
    </source>
</reference>
<protein>
    <submittedName>
        <fullName evidence="1">(rape) hypothetical protein</fullName>
    </submittedName>
</protein>
<accession>A0A816IYA3</accession>
<dbReference type="EMBL" id="JAGKQM010000019">
    <property type="protein sequence ID" value="KAH0859070.1"/>
    <property type="molecule type" value="Genomic_DNA"/>
</dbReference>
<gene>
    <name evidence="1" type="ORF">DARMORV10_C09P39750.1</name>
    <name evidence="2" type="ORF">HID58_087331</name>
</gene>
<dbReference type="AlphaFoldDB" id="A0A816IYA3"/>
<sequence>MSYYNYMDLKIYYYTKKRIKCCNTRYINQLFSFPHSPYITLSLLYFLPYSTHQLNKFFILHSDFLFFLYASHILNSSSPDNAANRFVSIASIEAEARGRRIWGREALRIVSPETNPPRRSTELKPACTDHKLKFSVSLSNTDIKEDLKKKGWERRLPVRPKKKLNLNFKAVFLDCREQVKKQGRKFGTVDELIQFEVLDLGYYKMESGKEENLLLHLWKGVKSPFSITQREIEYLTDTIQNGGTEVMSLDLMFHLLKDTNKGEFTNRNKPIIQLHKKRCCSNATVTTVGNDLRYDRSSTVT</sequence>
<keyword evidence="3" id="KW-1185">Reference proteome</keyword>